<dbReference type="PIRSF" id="PIRSF000185">
    <property type="entry name" value="Glu_DH"/>
    <property type="match status" value="1"/>
</dbReference>
<evidence type="ECO:0000256" key="6">
    <source>
        <dbReference type="RuleBase" id="RU004417"/>
    </source>
</evidence>
<dbReference type="OrthoDB" id="9803297at2"/>
<sequence length="415" mass="43999">MRASGLNWQGLLEQLEQALPFTAVNDHSLAYFKFPKRTISLSLPVRMDDGQVRVFRGYRTVHSIARGPAMGGVRYREGLSQHECEVLSAIMTLKNAVADLPLGGAKGGVNVDPETLSAGELERLTRRYTSELVDVIGHQSDVLAPDVGTDEQIMAWMLDTYNENLGNTASGMVVGKPVPLGGSLGSKGARGRGAALVTARLFEDAGESLDNRSVVIHGYGDAGRAAASYLAERGARIIGVADAGGATYASAGLDLAALALHREASGSVAGFATPLSIDEALGLNADILILSFDHGSIYAGNAASIRAPLVIEASNRAVLPEAERFLKNQGIVVVPDLLASIGGVIANYLEWVQDASNFFWMEDEIYAALDKRVNAAVSEVTAFAREHQTPDLRTAAYAIALNKLHGASVLRGVYP</sequence>
<dbReference type="InterPro" id="IPR036291">
    <property type="entry name" value="NAD(P)-bd_dom_sf"/>
</dbReference>
<accession>A0A2Z3JU20</accession>
<dbReference type="InterPro" id="IPR006095">
    <property type="entry name" value="Glu/Leu/Phe/Val/Trp_DH"/>
</dbReference>
<dbReference type="InterPro" id="IPR014362">
    <property type="entry name" value="Glu_DH"/>
</dbReference>
<name>A0A2Z3JU20_9DEIO</name>
<keyword evidence="2 3" id="KW-0560">Oxidoreductase</keyword>
<comment type="similarity">
    <text evidence="1 3 6">Belongs to the Glu/Leu/Phe/Val dehydrogenases family.</text>
</comment>
<dbReference type="InterPro" id="IPR006096">
    <property type="entry name" value="Glu/Leu/Phe/Val/Trp_DH_C"/>
</dbReference>
<dbReference type="InterPro" id="IPR046346">
    <property type="entry name" value="Aminoacid_DH-like_N_sf"/>
</dbReference>
<feature type="site" description="Important for catalysis" evidence="5">
    <location>
        <position position="146"/>
    </location>
</feature>
<dbReference type="Pfam" id="PF00208">
    <property type="entry name" value="ELFV_dehydrog"/>
    <property type="match status" value="1"/>
</dbReference>
<evidence type="ECO:0000259" key="7">
    <source>
        <dbReference type="SMART" id="SM00839"/>
    </source>
</evidence>
<dbReference type="Gene3D" id="3.40.50.10860">
    <property type="entry name" value="Leucine Dehydrogenase, chain A, domain 1"/>
    <property type="match status" value="1"/>
</dbReference>
<dbReference type="GO" id="GO:0004352">
    <property type="term" value="F:glutamate dehydrogenase (NAD+) activity"/>
    <property type="evidence" value="ECO:0007669"/>
    <property type="project" value="TreeGrafter"/>
</dbReference>
<dbReference type="PRINTS" id="PR00082">
    <property type="entry name" value="GLFDHDRGNASE"/>
</dbReference>
<organism evidence="8 9">
    <name type="scientific">Deinococcus irradiatisoli</name>
    <dbReference type="NCBI Taxonomy" id="2202254"/>
    <lineage>
        <taxon>Bacteria</taxon>
        <taxon>Thermotogati</taxon>
        <taxon>Deinococcota</taxon>
        <taxon>Deinococci</taxon>
        <taxon>Deinococcales</taxon>
        <taxon>Deinococcaceae</taxon>
        <taxon>Deinococcus</taxon>
    </lineage>
</organism>
<feature type="domain" description="Glutamate/phenylalanine/leucine/valine/L-tryptophan dehydrogenase C-terminal" evidence="7">
    <location>
        <begin position="186"/>
        <end position="412"/>
    </location>
</feature>
<dbReference type="SMART" id="SM00839">
    <property type="entry name" value="ELFV_dehydrog"/>
    <property type="match status" value="1"/>
</dbReference>
<evidence type="ECO:0000256" key="3">
    <source>
        <dbReference type="PIRNR" id="PIRNR000185"/>
    </source>
</evidence>
<evidence type="ECO:0000313" key="9">
    <source>
        <dbReference type="Proteomes" id="UP000245368"/>
    </source>
</evidence>
<dbReference type="Pfam" id="PF02812">
    <property type="entry name" value="ELFV_dehydrog_N"/>
    <property type="match status" value="1"/>
</dbReference>
<evidence type="ECO:0000256" key="4">
    <source>
        <dbReference type="PIRSR" id="PIRSR000185-1"/>
    </source>
</evidence>
<feature type="active site" description="Proton donor" evidence="4">
    <location>
        <position position="106"/>
    </location>
</feature>
<dbReference type="Proteomes" id="UP000245368">
    <property type="component" value="Chromosome"/>
</dbReference>
<proteinExistence type="inferred from homology"/>
<gene>
    <name evidence="8" type="ORF">DKM44_11325</name>
</gene>
<evidence type="ECO:0000256" key="5">
    <source>
        <dbReference type="PIRSR" id="PIRSR000185-3"/>
    </source>
</evidence>
<dbReference type="GO" id="GO:0006538">
    <property type="term" value="P:L-glutamate catabolic process"/>
    <property type="evidence" value="ECO:0007669"/>
    <property type="project" value="TreeGrafter"/>
</dbReference>
<dbReference type="PROSITE" id="PS00074">
    <property type="entry name" value="GLFV_DEHYDROGENASE"/>
    <property type="match status" value="1"/>
</dbReference>
<dbReference type="Gene3D" id="3.40.50.720">
    <property type="entry name" value="NAD(P)-binding Rossmann-like Domain"/>
    <property type="match status" value="1"/>
</dbReference>
<dbReference type="PANTHER" id="PTHR11606:SF13">
    <property type="entry name" value="GLUTAMATE DEHYDROGENASE 1, MITOCHONDRIAL"/>
    <property type="match status" value="1"/>
</dbReference>
<evidence type="ECO:0000256" key="1">
    <source>
        <dbReference type="ARBA" id="ARBA00006382"/>
    </source>
</evidence>
<dbReference type="SUPFAM" id="SSF53223">
    <property type="entry name" value="Aminoacid dehydrogenase-like, N-terminal domain"/>
    <property type="match status" value="1"/>
</dbReference>
<evidence type="ECO:0000313" key="8">
    <source>
        <dbReference type="EMBL" id="AWN24638.1"/>
    </source>
</evidence>
<evidence type="ECO:0000256" key="2">
    <source>
        <dbReference type="ARBA" id="ARBA00023002"/>
    </source>
</evidence>
<reference evidence="8 9" key="1">
    <citation type="submission" date="2018-05" db="EMBL/GenBank/DDBJ databases">
        <title>Complete Genome Sequence of Deinococcus sp. strain 17bor-2.</title>
        <authorList>
            <person name="Srinivasan S."/>
        </authorList>
    </citation>
    <scope>NUCLEOTIDE SEQUENCE [LARGE SCALE GENOMIC DNA]</scope>
    <source>
        <strain evidence="8 9">17bor-2</strain>
    </source>
</reference>
<dbReference type="EMBL" id="CP029494">
    <property type="protein sequence ID" value="AWN24638.1"/>
    <property type="molecule type" value="Genomic_DNA"/>
</dbReference>
<dbReference type="SUPFAM" id="SSF51735">
    <property type="entry name" value="NAD(P)-binding Rossmann-fold domains"/>
    <property type="match status" value="1"/>
</dbReference>
<dbReference type="InterPro" id="IPR033524">
    <property type="entry name" value="Glu/Leu/Phe/Val_DH_AS"/>
</dbReference>
<dbReference type="PANTHER" id="PTHR11606">
    <property type="entry name" value="GLUTAMATE DEHYDROGENASE"/>
    <property type="match status" value="1"/>
</dbReference>
<dbReference type="AlphaFoldDB" id="A0A2Z3JU20"/>
<dbReference type="InterPro" id="IPR006097">
    <property type="entry name" value="Glu/Leu/Phe/Val/Trp_DH_dimer"/>
</dbReference>
<protein>
    <recommendedName>
        <fullName evidence="3">Glutamate dehydrogenase</fullName>
    </recommendedName>
</protein>
<dbReference type="KEGG" id="dez:DKM44_11325"/>
<dbReference type="RefSeq" id="WP_109828362.1">
    <property type="nucleotide sequence ID" value="NZ_CP029494.1"/>
</dbReference>
<keyword evidence="9" id="KW-1185">Reference proteome</keyword>